<evidence type="ECO:0000313" key="1">
    <source>
        <dbReference type="EMBL" id="GFS38567.1"/>
    </source>
</evidence>
<keyword evidence="2" id="KW-1185">Reference proteome</keyword>
<proteinExistence type="predicted"/>
<organism evidence="1 2">
    <name type="scientific">Nephila pilipes</name>
    <name type="common">Giant wood spider</name>
    <name type="synonym">Nephila maculata</name>
    <dbReference type="NCBI Taxonomy" id="299642"/>
    <lineage>
        <taxon>Eukaryota</taxon>
        <taxon>Metazoa</taxon>
        <taxon>Ecdysozoa</taxon>
        <taxon>Arthropoda</taxon>
        <taxon>Chelicerata</taxon>
        <taxon>Arachnida</taxon>
        <taxon>Araneae</taxon>
        <taxon>Araneomorphae</taxon>
        <taxon>Entelegynae</taxon>
        <taxon>Araneoidea</taxon>
        <taxon>Nephilidae</taxon>
        <taxon>Nephila</taxon>
    </lineage>
</organism>
<accession>A0A8X6MA37</accession>
<gene>
    <name evidence="1" type="ORF">NPIL_486681</name>
</gene>
<name>A0A8X6MA37_NEPPI</name>
<dbReference type="EMBL" id="BMAW01043281">
    <property type="protein sequence ID" value="GFS38567.1"/>
    <property type="molecule type" value="Genomic_DNA"/>
</dbReference>
<protein>
    <submittedName>
        <fullName evidence="1">Uncharacterized protein</fullName>
    </submittedName>
</protein>
<sequence length="145" mass="16361">MRGRAKSDLTRIINFFMEHLRKFVLLSRTERLDNVFKDFDHYDAMLPEQQSEIEEFEEKYFDIKAKYPSAIDALNNSSIVNSSITSENCIINELTPRETELIHLPCNTVQGRNSSFLPTATGHDCAVLLSSGSAATSVSESLVNK</sequence>
<comment type="caution">
    <text evidence="1">The sequence shown here is derived from an EMBL/GenBank/DDBJ whole genome shotgun (WGS) entry which is preliminary data.</text>
</comment>
<dbReference type="OrthoDB" id="6467469at2759"/>
<evidence type="ECO:0000313" key="2">
    <source>
        <dbReference type="Proteomes" id="UP000887013"/>
    </source>
</evidence>
<dbReference type="AlphaFoldDB" id="A0A8X6MA37"/>
<dbReference type="Proteomes" id="UP000887013">
    <property type="component" value="Unassembled WGS sequence"/>
</dbReference>
<reference evidence="1" key="1">
    <citation type="submission" date="2020-08" db="EMBL/GenBank/DDBJ databases">
        <title>Multicomponent nature underlies the extraordinary mechanical properties of spider dragline silk.</title>
        <authorList>
            <person name="Kono N."/>
            <person name="Nakamura H."/>
            <person name="Mori M."/>
            <person name="Yoshida Y."/>
            <person name="Ohtoshi R."/>
            <person name="Malay A.D."/>
            <person name="Moran D.A.P."/>
            <person name="Tomita M."/>
            <person name="Numata K."/>
            <person name="Arakawa K."/>
        </authorList>
    </citation>
    <scope>NUCLEOTIDE SEQUENCE</scope>
</reference>